<proteinExistence type="predicted"/>
<sequence length="60" mass="6704">MCEVVLPTIRKDSVYIKGEENLVTGELEEAELYLKVMHSLTAKVARLAVETKKQVSIVVT</sequence>
<dbReference type="EMBL" id="NBYY01000015">
    <property type="protein sequence ID" value="PCS22749.1"/>
    <property type="molecule type" value="Genomic_DNA"/>
</dbReference>
<dbReference type="AlphaFoldDB" id="A0A2A5T3K8"/>
<reference evidence="2" key="1">
    <citation type="submission" date="2017-04" db="EMBL/GenBank/DDBJ databases">
        <title>Genome evolution of the luminous symbionts of deep sea anglerfish.</title>
        <authorList>
            <person name="Hendry T.A."/>
        </authorList>
    </citation>
    <scope>NUCLEOTIDE SEQUENCE [LARGE SCALE GENOMIC DNA]</scope>
</reference>
<keyword evidence="2" id="KW-1185">Reference proteome</keyword>
<evidence type="ECO:0000313" key="1">
    <source>
        <dbReference type="EMBL" id="PCS22749.1"/>
    </source>
</evidence>
<dbReference type="Proteomes" id="UP000219020">
    <property type="component" value="Unassembled WGS sequence"/>
</dbReference>
<accession>A0A2A5T3K8</accession>
<organism evidence="1 2">
    <name type="scientific">Candidatus Enterovibrio escicola</name>
    <dbReference type="NCBI Taxonomy" id="1927127"/>
    <lineage>
        <taxon>Bacteria</taxon>
        <taxon>Pseudomonadati</taxon>
        <taxon>Pseudomonadota</taxon>
        <taxon>Gammaproteobacteria</taxon>
        <taxon>Vibrionales</taxon>
        <taxon>Vibrionaceae</taxon>
        <taxon>Enterovibrio</taxon>
    </lineage>
</organism>
<evidence type="ECO:0000313" key="2">
    <source>
        <dbReference type="Proteomes" id="UP000219020"/>
    </source>
</evidence>
<comment type="caution">
    <text evidence="1">The sequence shown here is derived from an EMBL/GenBank/DDBJ whole genome shotgun (WGS) entry which is preliminary data.</text>
</comment>
<gene>
    <name evidence="1" type="ORF">BTN49_1709</name>
</gene>
<protein>
    <submittedName>
        <fullName evidence="1">Uncharacterized protein</fullName>
    </submittedName>
</protein>
<name>A0A2A5T3K8_9GAMM</name>